<dbReference type="AlphaFoldDB" id="A0A3P6R5N5"/>
<gene>
    <name evidence="1" type="ORF">DILT_LOCUS1809</name>
</gene>
<dbReference type="OrthoDB" id="6278451at2759"/>
<sequence>MHRNQHPGSNDTSPLSLCLVCGAVASFPTWQLPGPDEMESVLSTKCCFLHDICDMRMHVRSNHAGYAFILLLDSSKLLCLTDEARRITQFPGLYRNRLGEFHVNQRYELPHYFCLCCTMFIGM</sequence>
<dbReference type="Proteomes" id="UP000281553">
    <property type="component" value="Unassembled WGS sequence"/>
</dbReference>
<accession>A0A3P6R5N5</accession>
<keyword evidence="2" id="KW-1185">Reference proteome</keyword>
<evidence type="ECO:0000313" key="2">
    <source>
        <dbReference type="Proteomes" id="UP000281553"/>
    </source>
</evidence>
<name>A0A3P6R5N5_DIBLA</name>
<organism evidence="1 2">
    <name type="scientific">Dibothriocephalus latus</name>
    <name type="common">Fish tapeworm</name>
    <name type="synonym">Diphyllobothrium latum</name>
    <dbReference type="NCBI Taxonomy" id="60516"/>
    <lineage>
        <taxon>Eukaryota</taxon>
        <taxon>Metazoa</taxon>
        <taxon>Spiralia</taxon>
        <taxon>Lophotrochozoa</taxon>
        <taxon>Platyhelminthes</taxon>
        <taxon>Cestoda</taxon>
        <taxon>Eucestoda</taxon>
        <taxon>Diphyllobothriidea</taxon>
        <taxon>Diphyllobothriidae</taxon>
        <taxon>Dibothriocephalus</taxon>
    </lineage>
</organism>
<dbReference type="EMBL" id="UYRU01015080">
    <property type="protein sequence ID" value="VDK50773.1"/>
    <property type="molecule type" value="Genomic_DNA"/>
</dbReference>
<evidence type="ECO:0000313" key="1">
    <source>
        <dbReference type="EMBL" id="VDK50773.1"/>
    </source>
</evidence>
<protein>
    <submittedName>
        <fullName evidence="1">Uncharacterized protein</fullName>
    </submittedName>
</protein>
<proteinExistence type="predicted"/>
<reference evidence="1 2" key="1">
    <citation type="submission" date="2018-11" db="EMBL/GenBank/DDBJ databases">
        <authorList>
            <consortium name="Pathogen Informatics"/>
        </authorList>
    </citation>
    <scope>NUCLEOTIDE SEQUENCE [LARGE SCALE GENOMIC DNA]</scope>
</reference>